<dbReference type="InterPro" id="IPR015424">
    <property type="entry name" value="PyrdxlP-dep_Trfase"/>
</dbReference>
<evidence type="ECO:0000256" key="2">
    <source>
        <dbReference type="ARBA" id="ARBA00009533"/>
    </source>
</evidence>
<sequence>MDIEEFRKRGYEAIDRICKYYKELDSVKVLPEVKPGYLKKLLPKHAPEEAEPWEDIQADFESTILPGVTHWQSPNFFAFYPANSSFPAIIADMFSDMINCVGFNWICSPACTELETIVLDWVNRLIGLDDGYLSDGEGGGVIQGTASEAVLVVMLAARQRVIDEYKKRGYTEEGIATKLIAYGSDQAHSSIEKASMIVNCKFKAIPSDDKFCLRGSSVRSVMEKDIEEGLIPFFITATIGTTSSAAIDYIDEIACTLEGTSVWLHIDAAYAGAALVCPEYQYLLKGVDRSQSFNFNMHKWLLTNFDCSCLWVRKRSHLLNALSLTPAFLRNIASDSGLVIDYRDWQIPLGRRFRSLKIWFVLRAFGANGLREHIRKSIKLAQRFEEELSKYPNYFAITTKPAFSLVCFHLKVQKNTNMASNELTTALYNSINNSRELYVTQTKLGSQNVIRFVVGSPWTTEQHVVDGVRKIVNFTEAIIEDAELTIE</sequence>
<keyword evidence="5 7" id="KW-0456">Lyase</keyword>
<dbReference type="Proteomes" id="UP000789739">
    <property type="component" value="Unassembled WGS sequence"/>
</dbReference>
<gene>
    <name evidence="8" type="ORF">PBRASI_LOCUS4142</name>
</gene>
<dbReference type="AlphaFoldDB" id="A0A9N9FF95"/>
<evidence type="ECO:0000256" key="3">
    <source>
        <dbReference type="ARBA" id="ARBA00022793"/>
    </source>
</evidence>
<dbReference type="PANTHER" id="PTHR11999:SF70">
    <property type="entry name" value="MIP05841P"/>
    <property type="match status" value="1"/>
</dbReference>
<dbReference type="InterPro" id="IPR010977">
    <property type="entry name" value="Aromatic_deC"/>
</dbReference>
<dbReference type="FunFam" id="3.40.640.10:FF:000025">
    <property type="entry name" value="Histidine decarboxylase"/>
    <property type="match status" value="1"/>
</dbReference>
<dbReference type="InterPro" id="IPR002129">
    <property type="entry name" value="PyrdxlP-dep_de-COase"/>
</dbReference>
<comment type="similarity">
    <text evidence="2 7">Belongs to the group II decarboxylase family.</text>
</comment>
<dbReference type="GO" id="GO:0030170">
    <property type="term" value="F:pyridoxal phosphate binding"/>
    <property type="evidence" value="ECO:0007669"/>
    <property type="project" value="InterPro"/>
</dbReference>
<comment type="cofactor">
    <cofactor evidence="1 6 7">
        <name>pyridoxal 5'-phosphate</name>
        <dbReference type="ChEBI" id="CHEBI:597326"/>
    </cofactor>
</comment>
<dbReference type="GO" id="GO:0005737">
    <property type="term" value="C:cytoplasm"/>
    <property type="evidence" value="ECO:0007669"/>
    <property type="project" value="TreeGrafter"/>
</dbReference>
<keyword evidence="9" id="KW-1185">Reference proteome</keyword>
<evidence type="ECO:0000313" key="8">
    <source>
        <dbReference type="EMBL" id="CAG8531665.1"/>
    </source>
</evidence>
<dbReference type="EMBL" id="CAJVPI010000411">
    <property type="protein sequence ID" value="CAG8531665.1"/>
    <property type="molecule type" value="Genomic_DNA"/>
</dbReference>
<evidence type="ECO:0000256" key="6">
    <source>
        <dbReference type="PIRSR" id="PIRSR602129-50"/>
    </source>
</evidence>
<evidence type="ECO:0000256" key="7">
    <source>
        <dbReference type="RuleBase" id="RU000382"/>
    </source>
</evidence>
<organism evidence="8 9">
    <name type="scientific">Paraglomus brasilianum</name>
    <dbReference type="NCBI Taxonomy" id="144538"/>
    <lineage>
        <taxon>Eukaryota</taxon>
        <taxon>Fungi</taxon>
        <taxon>Fungi incertae sedis</taxon>
        <taxon>Mucoromycota</taxon>
        <taxon>Glomeromycotina</taxon>
        <taxon>Glomeromycetes</taxon>
        <taxon>Paraglomerales</taxon>
        <taxon>Paraglomeraceae</taxon>
        <taxon>Paraglomus</taxon>
    </lineage>
</organism>
<evidence type="ECO:0000256" key="4">
    <source>
        <dbReference type="ARBA" id="ARBA00022898"/>
    </source>
</evidence>
<dbReference type="GO" id="GO:0016831">
    <property type="term" value="F:carboxy-lyase activity"/>
    <property type="evidence" value="ECO:0007669"/>
    <property type="project" value="UniProtKB-KW"/>
</dbReference>
<accession>A0A9N9FF95</accession>
<dbReference type="InterPro" id="IPR021115">
    <property type="entry name" value="Pyridoxal-P_BS"/>
</dbReference>
<dbReference type="Pfam" id="PF00282">
    <property type="entry name" value="Pyridoxal_deC"/>
    <property type="match status" value="1"/>
</dbReference>
<dbReference type="GO" id="GO:0019752">
    <property type="term" value="P:carboxylic acid metabolic process"/>
    <property type="evidence" value="ECO:0007669"/>
    <property type="project" value="InterPro"/>
</dbReference>
<keyword evidence="4 6" id="KW-0663">Pyridoxal phosphate</keyword>
<evidence type="ECO:0000313" key="9">
    <source>
        <dbReference type="Proteomes" id="UP000789739"/>
    </source>
</evidence>
<dbReference type="PANTHER" id="PTHR11999">
    <property type="entry name" value="GROUP II PYRIDOXAL-5-PHOSPHATE DECARBOXYLASE"/>
    <property type="match status" value="1"/>
</dbReference>
<reference evidence="8" key="1">
    <citation type="submission" date="2021-06" db="EMBL/GenBank/DDBJ databases">
        <authorList>
            <person name="Kallberg Y."/>
            <person name="Tangrot J."/>
            <person name="Rosling A."/>
        </authorList>
    </citation>
    <scope>NUCLEOTIDE SEQUENCE</scope>
    <source>
        <strain evidence="8">BR232B</strain>
    </source>
</reference>
<keyword evidence="3" id="KW-0210">Decarboxylase</keyword>
<evidence type="ECO:0000256" key="5">
    <source>
        <dbReference type="ARBA" id="ARBA00023239"/>
    </source>
</evidence>
<dbReference type="Gene3D" id="3.40.640.10">
    <property type="entry name" value="Type I PLP-dependent aspartate aminotransferase-like (Major domain)"/>
    <property type="match status" value="1"/>
</dbReference>
<dbReference type="Gene3D" id="3.90.1150.10">
    <property type="entry name" value="Aspartate Aminotransferase, domain 1"/>
    <property type="match status" value="1"/>
</dbReference>
<comment type="caution">
    <text evidence="8">The sequence shown here is derived from an EMBL/GenBank/DDBJ whole genome shotgun (WGS) entry which is preliminary data.</text>
</comment>
<proteinExistence type="inferred from homology"/>
<dbReference type="PRINTS" id="PR00800">
    <property type="entry name" value="YHDCRBOXLASE"/>
</dbReference>
<dbReference type="PROSITE" id="PS00392">
    <property type="entry name" value="DDC_GAD_HDC_YDC"/>
    <property type="match status" value="1"/>
</dbReference>
<dbReference type="InterPro" id="IPR015421">
    <property type="entry name" value="PyrdxlP-dep_Trfase_major"/>
</dbReference>
<dbReference type="Gene3D" id="1.20.1340.10">
    <property type="entry name" value="dopa decarboxylase, N-terminal domain"/>
    <property type="match status" value="1"/>
</dbReference>
<dbReference type="InterPro" id="IPR015422">
    <property type="entry name" value="PyrdxlP-dep_Trfase_small"/>
</dbReference>
<dbReference type="GO" id="GO:0006520">
    <property type="term" value="P:amino acid metabolic process"/>
    <property type="evidence" value="ECO:0007669"/>
    <property type="project" value="InterPro"/>
</dbReference>
<evidence type="ECO:0000256" key="1">
    <source>
        <dbReference type="ARBA" id="ARBA00001933"/>
    </source>
</evidence>
<dbReference type="SUPFAM" id="SSF53383">
    <property type="entry name" value="PLP-dependent transferases"/>
    <property type="match status" value="1"/>
</dbReference>
<protein>
    <submittedName>
        <fullName evidence="8">6481_t:CDS:1</fullName>
    </submittedName>
</protein>
<feature type="modified residue" description="N6-(pyridoxal phosphate)lysine" evidence="6">
    <location>
        <position position="299"/>
    </location>
</feature>
<dbReference type="OrthoDB" id="639767at2759"/>
<name>A0A9N9FF95_9GLOM</name>